<evidence type="ECO:0000256" key="1">
    <source>
        <dbReference type="ARBA" id="ARBA00007831"/>
    </source>
</evidence>
<dbReference type="InParanoid" id="A0A3N7HUL7"/>
<name>A0A3N7HUL7_POPTR</name>
<dbReference type="GO" id="GO:0005544">
    <property type="term" value="F:calcium-dependent phospholipid binding"/>
    <property type="evidence" value="ECO:0007669"/>
    <property type="project" value="UniProtKB-KW"/>
</dbReference>
<dbReference type="SMART" id="SM00335">
    <property type="entry name" value="ANX"/>
    <property type="match status" value="1"/>
</dbReference>
<dbReference type="PANTHER" id="PTHR10502">
    <property type="entry name" value="ANNEXIN"/>
    <property type="match status" value="1"/>
</dbReference>
<gene>
    <name evidence="7" type="ORF">POPTR_015G107600</name>
</gene>
<keyword evidence="8" id="KW-1185">Reference proteome</keyword>
<dbReference type="Gene3D" id="1.10.220.10">
    <property type="entry name" value="Annexin"/>
    <property type="match status" value="1"/>
</dbReference>
<dbReference type="InterPro" id="IPR001464">
    <property type="entry name" value="Annexin"/>
</dbReference>
<dbReference type="Pfam" id="PF00191">
    <property type="entry name" value="Annexin"/>
    <property type="match status" value="1"/>
</dbReference>
<dbReference type="PANTHER" id="PTHR10502:SF102">
    <property type="entry name" value="ANNEXIN B11"/>
    <property type="match status" value="1"/>
</dbReference>
<dbReference type="InterPro" id="IPR037104">
    <property type="entry name" value="Annexin_sf"/>
</dbReference>
<dbReference type="FunFam" id="1.10.220.10:FF:000002">
    <property type="entry name" value="Annexin"/>
    <property type="match status" value="1"/>
</dbReference>
<keyword evidence="5 6" id="KW-0111">Calcium/phospholipid-binding</keyword>
<protein>
    <recommendedName>
        <fullName evidence="6">Annexin</fullName>
    </recommendedName>
</protein>
<comment type="similarity">
    <text evidence="1 6">Belongs to the annexin family.</text>
</comment>
<evidence type="ECO:0000256" key="6">
    <source>
        <dbReference type="RuleBase" id="RU003540"/>
    </source>
</evidence>
<accession>A0A3N7HUL7</accession>
<dbReference type="InterPro" id="IPR018252">
    <property type="entry name" value="Annexin_repeat_CS"/>
</dbReference>
<comment type="domain">
    <text evidence="6">A pair of annexin repeats may form one binding site for calcium and phospholipid.</text>
</comment>
<dbReference type="GO" id="GO:0005509">
    <property type="term" value="F:calcium ion binding"/>
    <property type="evidence" value="ECO:0007669"/>
    <property type="project" value="InterPro"/>
</dbReference>
<evidence type="ECO:0000256" key="4">
    <source>
        <dbReference type="ARBA" id="ARBA00023216"/>
    </source>
</evidence>
<reference evidence="7 8" key="1">
    <citation type="journal article" date="2006" name="Science">
        <title>The genome of black cottonwood, Populus trichocarpa (Torr. &amp; Gray).</title>
        <authorList>
            <person name="Tuskan G.A."/>
            <person name="Difazio S."/>
            <person name="Jansson S."/>
            <person name="Bohlmann J."/>
            <person name="Grigoriev I."/>
            <person name="Hellsten U."/>
            <person name="Putnam N."/>
            <person name="Ralph S."/>
            <person name="Rombauts S."/>
            <person name="Salamov A."/>
            <person name="Schein J."/>
            <person name="Sterck L."/>
            <person name="Aerts A."/>
            <person name="Bhalerao R.R."/>
            <person name="Bhalerao R.P."/>
            <person name="Blaudez D."/>
            <person name="Boerjan W."/>
            <person name="Brun A."/>
            <person name="Brunner A."/>
            <person name="Busov V."/>
            <person name="Campbell M."/>
            <person name="Carlson J."/>
            <person name="Chalot M."/>
            <person name="Chapman J."/>
            <person name="Chen G.L."/>
            <person name="Cooper D."/>
            <person name="Coutinho P.M."/>
            <person name="Couturier J."/>
            <person name="Covert S."/>
            <person name="Cronk Q."/>
            <person name="Cunningham R."/>
            <person name="Davis J."/>
            <person name="Degroeve S."/>
            <person name="Dejardin A."/>
            <person name="Depamphilis C."/>
            <person name="Detter J."/>
            <person name="Dirks B."/>
            <person name="Dubchak I."/>
            <person name="Duplessis S."/>
            <person name="Ehlting J."/>
            <person name="Ellis B."/>
            <person name="Gendler K."/>
            <person name="Goodstein D."/>
            <person name="Gribskov M."/>
            <person name="Grimwood J."/>
            <person name="Groover A."/>
            <person name="Gunter L."/>
            <person name="Hamberger B."/>
            <person name="Heinze B."/>
            <person name="Helariutta Y."/>
            <person name="Henrissat B."/>
            <person name="Holligan D."/>
            <person name="Holt R."/>
            <person name="Huang W."/>
            <person name="Islam-Faridi N."/>
            <person name="Jones S."/>
            <person name="Jones-Rhoades M."/>
            <person name="Jorgensen R."/>
            <person name="Joshi C."/>
            <person name="Kangasjarvi J."/>
            <person name="Karlsson J."/>
            <person name="Kelleher C."/>
            <person name="Kirkpatrick R."/>
            <person name="Kirst M."/>
            <person name="Kohler A."/>
            <person name="Kalluri U."/>
            <person name="Larimer F."/>
            <person name="Leebens-Mack J."/>
            <person name="Leple J.C."/>
            <person name="Locascio P."/>
            <person name="Lou Y."/>
            <person name="Lucas S."/>
            <person name="Martin F."/>
            <person name="Montanini B."/>
            <person name="Napoli C."/>
            <person name="Nelson D.R."/>
            <person name="Nelson C."/>
            <person name="Nieminen K."/>
            <person name="Nilsson O."/>
            <person name="Pereda V."/>
            <person name="Peter G."/>
            <person name="Philippe R."/>
            <person name="Pilate G."/>
            <person name="Poliakov A."/>
            <person name="Razumovskaya J."/>
            <person name="Richardson P."/>
            <person name="Rinaldi C."/>
            <person name="Ritland K."/>
            <person name="Rouze P."/>
            <person name="Ryaboy D."/>
            <person name="Schmutz J."/>
            <person name="Schrader J."/>
            <person name="Segerman B."/>
            <person name="Shin H."/>
            <person name="Siddiqui A."/>
            <person name="Sterky F."/>
            <person name="Terry A."/>
            <person name="Tsai C.J."/>
            <person name="Uberbacher E."/>
            <person name="Unneberg P."/>
            <person name="Vahala J."/>
            <person name="Wall K."/>
            <person name="Wessler S."/>
            <person name="Yang G."/>
            <person name="Yin T."/>
            <person name="Douglas C."/>
            <person name="Marra M."/>
            <person name="Sandberg G."/>
            <person name="Van de Peer Y."/>
            <person name="Rokhsar D."/>
        </authorList>
    </citation>
    <scope>NUCLEOTIDE SEQUENCE [LARGE SCALE GENOMIC DNA]</scope>
    <source>
        <strain evidence="8">cv. Nisqually</strain>
    </source>
</reference>
<proteinExistence type="inferred from homology"/>
<dbReference type="SUPFAM" id="SSF47874">
    <property type="entry name" value="Annexin"/>
    <property type="match status" value="1"/>
</dbReference>
<evidence type="ECO:0000313" key="7">
    <source>
        <dbReference type="EMBL" id="RQP00875.1"/>
    </source>
</evidence>
<evidence type="ECO:0000256" key="3">
    <source>
        <dbReference type="ARBA" id="ARBA00022837"/>
    </source>
</evidence>
<dbReference type="PROSITE" id="PS00223">
    <property type="entry name" value="ANNEXIN_1"/>
    <property type="match status" value="1"/>
</dbReference>
<organism evidence="7 8">
    <name type="scientific">Populus trichocarpa</name>
    <name type="common">Western balsam poplar</name>
    <name type="synonym">Populus balsamifera subsp. trichocarpa</name>
    <dbReference type="NCBI Taxonomy" id="3694"/>
    <lineage>
        <taxon>Eukaryota</taxon>
        <taxon>Viridiplantae</taxon>
        <taxon>Streptophyta</taxon>
        <taxon>Embryophyta</taxon>
        <taxon>Tracheophyta</taxon>
        <taxon>Spermatophyta</taxon>
        <taxon>Magnoliopsida</taxon>
        <taxon>eudicotyledons</taxon>
        <taxon>Gunneridae</taxon>
        <taxon>Pentapetalae</taxon>
        <taxon>rosids</taxon>
        <taxon>fabids</taxon>
        <taxon>Malpighiales</taxon>
        <taxon>Salicaceae</taxon>
        <taxon>Saliceae</taxon>
        <taxon>Populus</taxon>
    </lineage>
</organism>
<sequence>MAEKDAKALYKAGEKRLGTDEKTFIRVFSERSAAHLAAVDSAYHNMYGNSLKKAIKKETSGHFEHALKTILQCSENPAKYFVKKNQSGPQRITGRLSSLLLKKFILSSIKNQKRLETIIVPTSKSSTFHYLKGDMNGCNFFCHGR</sequence>
<dbReference type="STRING" id="3694.A0A3N7HUL7"/>
<dbReference type="Proteomes" id="UP000006729">
    <property type="component" value="Chromosome 15"/>
</dbReference>
<dbReference type="InterPro" id="IPR018502">
    <property type="entry name" value="Annexin_repeat"/>
</dbReference>
<dbReference type="PRINTS" id="PR00196">
    <property type="entry name" value="ANNEXIN"/>
</dbReference>
<keyword evidence="4 6" id="KW-0041">Annexin</keyword>
<dbReference type="PROSITE" id="PS51897">
    <property type="entry name" value="ANNEXIN_2"/>
    <property type="match status" value="1"/>
</dbReference>
<dbReference type="EMBL" id="CM009304">
    <property type="protein sequence ID" value="RQP00875.1"/>
    <property type="molecule type" value="Genomic_DNA"/>
</dbReference>
<keyword evidence="2 6" id="KW-0677">Repeat</keyword>
<dbReference type="AlphaFoldDB" id="A0A3N7HUL7"/>
<evidence type="ECO:0000313" key="8">
    <source>
        <dbReference type="Proteomes" id="UP000006729"/>
    </source>
</evidence>
<evidence type="ECO:0000256" key="2">
    <source>
        <dbReference type="ARBA" id="ARBA00022737"/>
    </source>
</evidence>
<evidence type="ECO:0000256" key="5">
    <source>
        <dbReference type="ARBA" id="ARBA00023302"/>
    </source>
</evidence>
<dbReference type="GO" id="GO:0006950">
    <property type="term" value="P:response to stress"/>
    <property type="evidence" value="ECO:0007669"/>
    <property type="project" value="UniProtKB-ARBA"/>
</dbReference>
<keyword evidence="3 6" id="KW-0106">Calcium</keyword>